<accession>A0A410T553</accession>
<organism evidence="1 2">
    <name type="scientific">Acinetobacter phage Henu6</name>
    <dbReference type="NCBI Taxonomy" id="2500136"/>
    <lineage>
        <taxon>Viruses</taxon>
        <taxon>Duplodnaviria</taxon>
        <taxon>Heunggongvirae</taxon>
        <taxon>Uroviricota</taxon>
        <taxon>Caudoviricetes</taxon>
        <taxon>Pantevenvirales</taxon>
        <taxon>Straboviridae</taxon>
        <taxon>Twarogvirinae</taxon>
        <taxon>Zedzedvirus</taxon>
        <taxon>Zedzedvirus zz1</taxon>
    </lineage>
</organism>
<evidence type="ECO:0000313" key="1">
    <source>
        <dbReference type="EMBL" id="QAU03902.1"/>
    </source>
</evidence>
<reference evidence="1 2" key="1">
    <citation type="submission" date="2018-11" db="EMBL/GenBank/DDBJ databases">
        <authorList>
            <person name="Teng T."/>
        </authorList>
    </citation>
    <scope>NUCLEOTIDE SEQUENCE [LARGE SCALE GENOMIC DNA]</scope>
</reference>
<sequence length="446" mass="50128">MRNSKLSIADINAVIIAFLSGQSKVSIARDFGVHVDTITRALKTPRSEATLKLFKIKDGVAQLAWPGTILQVRDDFIVKSFEVTGNPLDGVIVCEDVYITDETEDDVDPKEGFGDWFFNEHDMGVLHKFRIGKIVVRTQEYEGETPVVYDPSNKFENNGQDTTWIRDHITLHKYFSKKQIEKAQLEARPIDVKTSDNKVEVVGGSIVEGTITKPEPVWSASNKFISITEGRKTINADSSHPNFKQAIEALVAKEFDKAIQLLNIEHAVSKFVKNNVTITNGQLFYQGIEIKSGLTRRIIDAMNKGEDFEFFLPFLENLMLNPSDVAIERLFDFLQANDIEITADGHFIAWKKVRPDFLDIYTGTMDNSPGKTLKMVRGLVNSDDNQTCSAGLHVCAKSYLNHYGTTPGNKVVRVKVHPKDVVSIPVDYSNAKMRTCEYTVLDEVKM</sequence>
<protein>
    <submittedName>
        <fullName evidence="1">RIIB protector from prophage-induced early lysis</fullName>
    </submittedName>
</protein>
<dbReference type="Proteomes" id="UP000289169">
    <property type="component" value="Segment"/>
</dbReference>
<dbReference type="EMBL" id="MK240351">
    <property type="protein sequence ID" value="QAU03902.1"/>
    <property type="molecule type" value="Genomic_DNA"/>
</dbReference>
<gene>
    <name evidence="1" type="ORF">Henu6_gp63</name>
</gene>
<proteinExistence type="predicted"/>
<evidence type="ECO:0000313" key="2">
    <source>
        <dbReference type="Proteomes" id="UP000289169"/>
    </source>
</evidence>
<name>A0A410T553_9CAUD</name>